<feature type="region of interest" description="Disordered" evidence="3">
    <location>
        <begin position="725"/>
        <end position="752"/>
    </location>
</feature>
<dbReference type="STRING" id="105984.A0A427Y0R9"/>
<dbReference type="AlphaFoldDB" id="A0A427Y0R9"/>
<feature type="compositionally biased region" description="Low complexity" evidence="3">
    <location>
        <begin position="422"/>
        <end position="431"/>
    </location>
</feature>
<comment type="subcellular location">
    <subcellularLocation>
        <location evidence="1">Cytoplasm</location>
    </subcellularLocation>
</comment>
<feature type="domain" description="DH" evidence="4">
    <location>
        <begin position="299"/>
        <end position="629"/>
    </location>
</feature>
<dbReference type="RefSeq" id="XP_028478147.1">
    <property type="nucleotide sequence ID" value="XM_028621695.1"/>
</dbReference>
<evidence type="ECO:0000256" key="3">
    <source>
        <dbReference type="SAM" id="MobiDB-lite"/>
    </source>
</evidence>
<dbReference type="OrthoDB" id="1716625at2759"/>
<feature type="region of interest" description="Disordered" evidence="3">
    <location>
        <begin position="789"/>
        <end position="827"/>
    </location>
</feature>
<feature type="region of interest" description="Disordered" evidence="3">
    <location>
        <begin position="920"/>
        <end position="991"/>
    </location>
</feature>
<feature type="region of interest" description="Disordered" evidence="3">
    <location>
        <begin position="674"/>
        <end position="695"/>
    </location>
</feature>
<evidence type="ECO:0000313" key="6">
    <source>
        <dbReference type="Proteomes" id="UP000279236"/>
    </source>
</evidence>
<feature type="compositionally biased region" description="Basic and acidic residues" evidence="3">
    <location>
        <begin position="24"/>
        <end position="35"/>
    </location>
</feature>
<sequence length="1054" mass="114255">MKSLFTRFKQPAGTGGTSTPNSHLVDEKDRPESRRGASTLAATPAVSDDTVRVSRTRAQAPARTALPTNNNPESRHSLTPTSTSTTPSTVSDKPLPTRPTTPGHGRAFTDSASDHHRDARNGGSVALRNSVLGRKPSSLAASSSSVAGDVDPTLEWALRPQHRMSMDNVKKVMFQSPSRNVHASETDLRAVVAGPSRHQRRTSSPHRPVSPSSTPTQNNVYASHPRVVSRSSSRQSSHVRKPSGSGSHISYSPTKSTMSTLAPSDCSTMSAASYLPIPESWSAAMDEELIANLGPRERTRQEVLWEIVNSEEKYVQDLVNLNETFCKALLPAPELSPSLSLPDPLALTRTISTATTDNGDPRLPIAAQFASSRFSSDSFRDHHLSSAQSSEPQQYDGDAARQNAYDTLTRPKTKETRPAPPSRSGSGTRSRLSFNSGGKRESGHVRKSSIGSINANGPVTLPDDLEQVLTVISSGILEGHIKQVTALRKRYDEQFPLVRSLADVFTSHSDILREYATYIMHLERALAQVDEAMAMADQIATGGRRSSRRLEETQLGRLSKLLVGLEDLAAERGEACLSISLSKPFQRLLKYPLLFQNLLYNTSPSTREYEATVAMVEEVQRIVRSIEDEKSSFEEREKTRDVWARIEGIEKNKQLMAPRPNRLVVSEINLTEKREGVPSAASKERKSQHRLSDMLKKGRKPDQWVVRFTDVSLLCELAGTTTLPMSTTSKSGNTGAKSESVTDLNNKRLSKRHQSLKPRNLYRFIKVYEWYELPARAQAPRVPVVDKFPRRPPLSDLQEGKAVSPNRTPDRTVPLKTGDESPSKVTSLRAGSTFDDAMSDRMSVMSFAFRGEARPNPAVRVRATNTTNTTNTTISPKLRSSVTGRTTAASLDRDRRASSGMGSAAAAAKFAHRLRSAEEDLATTTVRPASRVRRSLPPAMALGPSERSSSRMESPTRPPWNSGSGGGGLSRPASVAATHPLRPRTSASGVAGATISSMAKAVPDDPVGLGIYDTDKSATSASASVSATGDAKVPAGVSAATAARIARRNLGGHI</sequence>
<feature type="region of interest" description="Disordered" evidence="3">
    <location>
        <begin position="868"/>
        <end position="900"/>
    </location>
</feature>
<dbReference type="EMBL" id="RSCE01000003">
    <property type="protein sequence ID" value="RSH84699.1"/>
    <property type="molecule type" value="Genomic_DNA"/>
</dbReference>
<feature type="region of interest" description="Disordered" evidence="3">
    <location>
        <begin position="178"/>
        <end position="264"/>
    </location>
</feature>
<evidence type="ECO:0000256" key="2">
    <source>
        <dbReference type="ARBA" id="ARBA00022490"/>
    </source>
</evidence>
<feature type="compositionally biased region" description="Low complexity" evidence="3">
    <location>
        <begin position="223"/>
        <end position="236"/>
    </location>
</feature>
<comment type="caution">
    <text evidence="5">The sequence shown here is derived from an EMBL/GenBank/DDBJ whole genome shotgun (WGS) entry which is preliminary data.</text>
</comment>
<feature type="compositionally biased region" description="Polar residues" evidence="3">
    <location>
        <begin position="210"/>
        <end position="221"/>
    </location>
</feature>
<feature type="compositionally biased region" description="Low complexity" evidence="3">
    <location>
        <begin position="944"/>
        <end position="955"/>
    </location>
</feature>
<name>A0A427Y0R9_9TREE</name>
<evidence type="ECO:0000259" key="4">
    <source>
        <dbReference type="PROSITE" id="PS50010"/>
    </source>
</evidence>
<dbReference type="PANTHER" id="PTHR46006:SF7">
    <property type="entry name" value="DH DOMAIN-CONTAINING PROTEIN"/>
    <property type="match status" value="1"/>
</dbReference>
<dbReference type="InterPro" id="IPR000219">
    <property type="entry name" value="DH_dom"/>
</dbReference>
<feature type="region of interest" description="Disordered" evidence="3">
    <location>
        <begin position="1"/>
        <end position="122"/>
    </location>
</feature>
<dbReference type="InterPro" id="IPR035899">
    <property type="entry name" value="DBL_dom_sf"/>
</dbReference>
<dbReference type="GeneID" id="39590766"/>
<evidence type="ECO:0000313" key="5">
    <source>
        <dbReference type="EMBL" id="RSH84699.1"/>
    </source>
</evidence>
<dbReference type="GO" id="GO:0035025">
    <property type="term" value="P:positive regulation of Rho protein signal transduction"/>
    <property type="evidence" value="ECO:0007669"/>
    <property type="project" value="TreeGrafter"/>
</dbReference>
<dbReference type="Pfam" id="PF00621">
    <property type="entry name" value="RhoGEF"/>
    <property type="match status" value="1"/>
</dbReference>
<dbReference type="SUPFAM" id="SSF48065">
    <property type="entry name" value="DBL homology domain (DH-domain)"/>
    <property type="match status" value="1"/>
</dbReference>
<accession>A0A427Y0R9</accession>
<dbReference type="Gene3D" id="1.20.900.10">
    <property type="entry name" value="Dbl homology (DH) domain"/>
    <property type="match status" value="2"/>
</dbReference>
<reference evidence="5 6" key="1">
    <citation type="submission" date="2018-11" db="EMBL/GenBank/DDBJ databases">
        <title>Genome sequence of Apiotrichum porosum DSM 27194.</title>
        <authorList>
            <person name="Aliyu H."/>
            <person name="Gorte O."/>
            <person name="Ochsenreither K."/>
        </authorList>
    </citation>
    <scope>NUCLEOTIDE SEQUENCE [LARGE SCALE GENOMIC DNA]</scope>
    <source>
        <strain evidence="5 6">DSM 27194</strain>
    </source>
</reference>
<evidence type="ECO:0000256" key="1">
    <source>
        <dbReference type="ARBA" id="ARBA00004496"/>
    </source>
</evidence>
<gene>
    <name evidence="5" type="ORF">EHS24_006223</name>
</gene>
<keyword evidence="6" id="KW-1185">Reference proteome</keyword>
<keyword evidence="2" id="KW-0963">Cytoplasm</keyword>
<proteinExistence type="predicted"/>
<feature type="compositionally biased region" description="Polar residues" evidence="3">
    <location>
        <begin position="874"/>
        <end position="889"/>
    </location>
</feature>
<feature type="compositionally biased region" description="Polar residues" evidence="3">
    <location>
        <begin position="725"/>
        <end position="744"/>
    </location>
</feature>
<dbReference type="PANTHER" id="PTHR46006">
    <property type="entry name" value="RHO GUANINE NUCLEOTIDE EXCHANGE FACTOR AT 64C, ISOFORM A"/>
    <property type="match status" value="1"/>
</dbReference>
<dbReference type="Proteomes" id="UP000279236">
    <property type="component" value="Unassembled WGS sequence"/>
</dbReference>
<feature type="compositionally biased region" description="Polar residues" evidence="3">
    <location>
        <begin position="244"/>
        <end position="264"/>
    </location>
</feature>
<organism evidence="5 6">
    <name type="scientific">Apiotrichum porosum</name>
    <dbReference type="NCBI Taxonomy" id="105984"/>
    <lineage>
        <taxon>Eukaryota</taxon>
        <taxon>Fungi</taxon>
        <taxon>Dikarya</taxon>
        <taxon>Basidiomycota</taxon>
        <taxon>Agaricomycotina</taxon>
        <taxon>Tremellomycetes</taxon>
        <taxon>Trichosporonales</taxon>
        <taxon>Trichosporonaceae</taxon>
        <taxon>Apiotrichum</taxon>
    </lineage>
</organism>
<feature type="compositionally biased region" description="Low complexity" evidence="3">
    <location>
        <begin position="79"/>
        <end position="89"/>
    </location>
</feature>
<dbReference type="PROSITE" id="PS50010">
    <property type="entry name" value="DH_2"/>
    <property type="match status" value="1"/>
</dbReference>
<dbReference type="InterPro" id="IPR051480">
    <property type="entry name" value="Endocytic_GEF_Adapter"/>
</dbReference>
<protein>
    <recommendedName>
        <fullName evidence="4">DH domain-containing protein</fullName>
    </recommendedName>
</protein>
<feature type="region of interest" description="Disordered" evidence="3">
    <location>
        <begin position="406"/>
        <end position="457"/>
    </location>
</feature>
<dbReference type="GO" id="GO:0005085">
    <property type="term" value="F:guanyl-nucleotide exchange factor activity"/>
    <property type="evidence" value="ECO:0007669"/>
    <property type="project" value="InterPro"/>
</dbReference>
<dbReference type="GO" id="GO:0005737">
    <property type="term" value="C:cytoplasm"/>
    <property type="evidence" value="ECO:0007669"/>
    <property type="project" value="UniProtKB-SubCell"/>
</dbReference>